<dbReference type="RefSeq" id="WP_275227175.1">
    <property type="nucleotide sequence ID" value="NZ_JARESE010000013.1"/>
</dbReference>
<accession>A0ABT5WM16</accession>
<gene>
    <name evidence="4" type="ORF">PYV00_05000</name>
</gene>
<dbReference type="SUPFAM" id="SSF55729">
    <property type="entry name" value="Acyl-CoA N-acyltransferases (Nat)"/>
    <property type="match status" value="1"/>
</dbReference>
<dbReference type="InterPro" id="IPR016181">
    <property type="entry name" value="Acyl_CoA_acyltransferase"/>
</dbReference>
<organism evidence="4 5">
    <name type="scientific">Novosphingobium album</name>
    <name type="common">ex Liu et al. 2023</name>
    <dbReference type="NCBI Taxonomy" id="3031130"/>
    <lineage>
        <taxon>Bacteria</taxon>
        <taxon>Pseudomonadati</taxon>
        <taxon>Pseudomonadota</taxon>
        <taxon>Alphaproteobacteria</taxon>
        <taxon>Sphingomonadales</taxon>
        <taxon>Sphingomonadaceae</taxon>
        <taxon>Novosphingobium</taxon>
    </lineage>
</organism>
<dbReference type="CDD" id="cd04301">
    <property type="entry name" value="NAT_SF"/>
    <property type="match status" value="1"/>
</dbReference>
<proteinExistence type="predicted"/>
<name>A0ABT5WM16_9SPHN</name>
<dbReference type="EMBL" id="JARESE010000013">
    <property type="protein sequence ID" value="MDE8651077.1"/>
    <property type="molecule type" value="Genomic_DNA"/>
</dbReference>
<dbReference type="PROSITE" id="PS51186">
    <property type="entry name" value="GNAT"/>
    <property type="match status" value="1"/>
</dbReference>
<reference evidence="4 5" key="1">
    <citation type="submission" date="2023-03" db="EMBL/GenBank/DDBJ databases">
        <title>NovoSphingobium album sp. nov. isolated from polycyclic aromatic hydrocarbons- and heavy-metal polluted soil.</title>
        <authorList>
            <person name="Liu Z."/>
            <person name="Wang K."/>
        </authorList>
    </citation>
    <scope>NUCLEOTIDE SEQUENCE [LARGE SCALE GENOMIC DNA]</scope>
    <source>
        <strain evidence="4 5">H3SJ31-1</strain>
    </source>
</reference>
<dbReference type="EC" id="2.3.1.-" evidence="4"/>
<dbReference type="Proteomes" id="UP001216253">
    <property type="component" value="Unassembled WGS sequence"/>
</dbReference>
<evidence type="ECO:0000256" key="2">
    <source>
        <dbReference type="ARBA" id="ARBA00023315"/>
    </source>
</evidence>
<protein>
    <submittedName>
        <fullName evidence="4">GNAT family N-acetyltransferase</fullName>
        <ecNumber evidence="4">2.3.1.-</ecNumber>
    </submittedName>
</protein>
<comment type="caution">
    <text evidence="4">The sequence shown here is derived from an EMBL/GenBank/DDBJ whole genome shotgun (WGS) entry which is preliminary data.</text>
</comment>
<dbReference type="InterPro" id="IPR050832">
    <property type="entry name" value="Bact_Acetyltransf"/>
</dbReference>
<sequence length="175" mass="18851">MTGPAIQLRPATPDDAAAVAALGRDAFCAAFAHLYAPHDLASFLQIAHTEANVAREIADPAMCIQLAERDGALLGFCKLAMACGWPDHARGKRAIELKQIYLDPARTGGGVGARLMDWAIGQARGSGADEIQLSVWSGNHGAQRFYARYGFIKMADIEFWVGRQCDAEFLFAALI</sequence>
<dbReference type="PANTHER" id="PTHR43877">
    <property type="entry name" value="AMINOALKYLPHOSPHONATE N-ACETYLTRANSFERASE-RELATED-RELATED"/>
    <property type="match status" value="1"/>
</dbReference>
<evidence type="ECO:0000259" key="3">
    <source>
        <dbReference type="PROSITE" id="PS51186"/>
    </source>
</evidence>
<evidence type="ECO:0000256" key="1">
    <source>
        <dbReference type="ARBA" id="ARBA00022679"/>
    </source>
</evidence>
<dbReference type="Gene3D" id="3.40.630.30">
    <property type="match status" value="1"/>
</dbReference>
<dbReference type="GO" id="GO:0016746">
    <property type="term" value="F:acyltransferase activity"/>
    <property type="evidence" value="ECO:0007669"/>
    <property type="project" value="UniProtKB-KW"/>
</dbReference>
<dbReference type="InterPro" id="IPR000182">
    <property type="entry name" value="GNAT_dom"/>
</dbReference>
<keyword evidence="1 4" id="KW-0808">Transferase</keyword>
<keyword evidence="5" id="KW-1185">Reference proteome</keyword>
<feature type="domain" description="N-acetyltransferase" evidence="3">
    <location>
        <begin position="6"/>
        <end position="175"/>
    </location>
</feature>
<dbReference type="PANTHER" id="PTHR43877:SF2">
    <property type="entry name" value="AMINOALKYLPHOSPHONATE N-ACETYLTRANSFERASE-RELATED"/>
    <property type="match status" value="1"/>
</dbReference>
<dbReference type="Pfam" id="PF00583">
    <property type="entry name" value="Acetyltransf_1"/>
    <property type="match status" value="1"/>
</dbReference>
<keyword evidence="2 4" id="KW-0012">Acyltransferase</keyword>
<evidence type="ECO:0000313" key="5">
    <source>
        <dbReference type="Proteomes" id="UP001216253"/>
    </source>
</evidence>
<evidence type="ECO:0000313" key="4">
    <source>
        <dbReference type="EMBL" id="MDE8651077.1"/>
    </source>
</evidence>